<dbReference type="CDD" id="cd20620">
    <property type="entry name" value="CYP132-like"/>
    <property type="match status" value="1"/>
</dbReference>
<feature type="binding site" description="axial binding residue" evidence="7">
    <location>
        <position position="398"/>
    </location>
    <ligand>
        <name>heme</name>
        <dbReference type="ChEBI" id="CHEBI:30413"/>
    </ligand>
    <ligandPart>
        <name>Fe</name>
        <dbReference type="ChEBI" id="CHEBI:18248"/>
    </ligandPart>
</feature>
<dbReference type="GO" id="GO:0005506">
    <property type="term" value="F:iron ion binding"/>
    <property type="evidence" value="ECO:0007669"/>
    <property type="project" value="InterPro"/>
</dbReference>
<dbReference type="GO" id="GO:0020037">
    <property type="term" value="F:heme binding"/>
    <property type="evidence" value="ECO:0007669"/>
    <property type="project" value="InterPro"/>
</dbReference>
<dbReference type="Gene3D" id="1.10.630.10">
    <property type="entry name" value="Cytochrome P450"/>
    <property type="match status" value="1"/>
</dbReference>
<dbReference type="InterPro" id="IPR050196">
    <property type="entry name" value="Cytochrome_P450_Monoox"/>
</dbReference>
<dbReference type="PANTHER" id="PTHR24291">
    <property type="entry name" value="CYTOCHROME P450 FAMILY 4"/>
    <property type="match status" value="1"/>
</dbReference>
<evidence type="ECO:0000256" key="5">
    <source>
        <dbReference type="ARBA" id="ARBA00023004"/>
    </source>
</evidence>
<name>A0AA96WJQ2_9CYAN</name>
<evidence type="ECO:0000256" key="7">
    <source>
        <dbReference type="PIRSR" id="PIRSR602401-1"/>
    </source>
</evidence>
<keyword evidence="6 8" id="KW-0503">Monooxygenase</keyword>
<gene>
    <name evidence="9" type="ORF">HJG54_11960</name>
</gene>
<evidence type="ECO:0000256" key="3">
    <source>
        <dbReference type="ARBA" id="ARBA00022723"/>
    </source>
</evidence>
<protein>
    <submittedName>
        <fullName evidence="9">Cytochrome P450</fullName>
    </submittedName>
</protein>
<dbReference type="PRINTS" id="PR00385">
    <property type="entry name" value="P450"/>
</dbReference>
<proteinExistence type="inferred from homology"/>
<comment type="similarity">
    <text evidence="1 8">Belongs to the cytochrome P450 family.</text>
</comment>
<evidence type="ECO:0000256" key="6">
    <source>
        <dbReference type="ARBA" id="ARBA00023033"/>
    </source>
</evidence>
<accession>A0AA96WJQ2</accession>
<dbReference type="InterPro" id="IPR001128">
    <property type="entry name" value="Cyt_P450"/>
</dbReference>
<dbReference type="GO" id="GO:0004497">
    <property type="term" value="F:monooxygenase activity"/>
    <property type="evidence" value="ECO:0007669"/>
    <property type="project" value="UniProtKB-KW"/>
</dbReference>
<dbReference type="EMBL" id="CP053586">
    <property type="protein sequence ID" value="WNZ23496.1"/>
    <property type="molecule type" value="Genomic_DNA"/>
</dbReference>
<keyword evidence="2 7" id="KW-0349">Heme</keyword>
<keyword evidence="5 7" id="KW-0408">Iron</keyword>
<dbReference type="RefSeq" id="WP_316435180.1">
    <property type="nucleotide sequence ID" value="NZ_CP053586.1"/>
</dbReference>
<keyword evidence="3 7" id="KW-0479">Metal-binding</keyword>
<comment type="cofactor">
    <cofactor evidence="7">
        <name>heme</name>
        <dbReference type="ChEBI" id="CHEBI:30413"/>
    </cofactor>
</comment>
<dbReference type="SUPFAM" id="SSF48264">
    <property type="entry name" value="Cytochrome P450"/>
    <property type="match status" value="1"/>
</dbReference>
<dbReference type="PROSITE" id="PS00086">
    <property type="entry name" value="CYTOCHROME_P450"/>
    <property type="match status" value="1"/>
</dbReference>
<evidence type="ECO:0000256" key="2">
    <source>
        <dbReference type="ARBA" id="ARBA00022617"/>
    </source>
</evidence>
<dbReference type="AlphaFoldDB" id="A0AA96WJQ2"/>
<dbReference type="InterPro" id="IPR017972">
    <property type="entry name" value="Cyt_P450_CS"/>
</dbReference>
<dbReference type="Pfam" id="PF00067">
    <property type="entry name" value="p450"/>
    <property type="match status" value="1"/>
</dbReference>
<dbReference type="GO" id="GO:0016705">
    <property type="term" value="F:oxidoreductase activity, acting on paired donors, with incorporation or reduction of molecular oxygen"/>
    <property type="evidence" value="ECO:0007669"/>
    <property type="project" value="InterPro"/>
</dbReference>
<dbReference type="InterPro" id="IPR036396">
    <property type="entry name" value="Cyt_P450_sf"/>
</dbReference>
<evidence type="ECO:0000313" key="9">
    <source>
        <dbReference type="EMBL" id="WNZ23496.1"/>
    </source>
</evidence>
<keyword evidence="4 8" id="KW-0560">Oxidoreductase</keyword>
<dbReference type="PRINTS" id="PR00463">
    <property type="entry name" value="EP450I"/>
</dbReference>
<evidence type="ECO:0000256" key="1">
    <source>
        <dbReference type="ARBA" id="ARBA00010617"/>
    </source>
</evidence>
<evidence type="ECO:0000256" key="4">
    <source>
        <dbReference type="ARBA" id="ARBA00023002"/>
    </source>
</evidence>
<dbReference type="InterPro" id="IPR002401">
    <property type="entry name" value="Cyt_P450_E_grp-I"/>
</dbReference>
<evidence type="ECO:0000256" key="8">
    <source>
        <dbReference type="RuleBase" id="RU000461"/>
    </source>
</evidence>
<dbReference type="PANTHER" id="PTHR24291:SF50">
    <property type="entry name" value="BIFUNCTIONAL ALBAFLAVENONE MONOOXYGENASE_TERPENE SYNTHASE"/>
    <property type="match status" value="1"/>
</dbReference>
<organism evidence="9">
    <name type="scientific">Leptolyngbya sp. NK1-12</name>
    <dbReference type="NCBI Taxonomy" id="2547451"/>
    <lineage>
        <taxon>Bacteria</taxon>
        <taxon>Bacillati</taxon>
        <taxon>Cyanobacteriota</taxon>
        <taxon>Cyanophyceae</taxon>
        <taxon>Leptolyngbyales</taxon>
        <taxon>Leptolyngbyaceae</taxon>
        <taxon>Leptolyngbya group</taxon>
        <taxon>Leptolyngbya</taxon>
    </lineage>
</organism>
<reference evidence="9" key="1">
    <citation type="submission" date="2020-05" db="EMBL/GenBank/DDBJ databases">
        <authorList>
            <person name="Zhu T."/>
            <person name="Keshari N."/>
            <person name="Lu X."/>
        </authorList>
    </citation>
    <scope>NUCLEOTIDE SEQUENCE</scope>
    <source>
        <strain evidence="9">NK1-12</strain>
    </source>
</reference>
<sequence length="452" mass="51648">MTSQLLSPNPAPPGPKGHPFVGVLPEYSRDPLGFLTQWAREYGDAVTLYGFRKAYLFSHPDAIEEILVTQQSHMRKDRLLGIVGKVLGNGLVVSEGDFWRRQRHLMQPAFHRERITAYGNLMIEQTQTLTASWQNGEIRNLGQDMMALTLKVATQAFFGTDVPMAMHEIEQAMLRVQQQFDLRTRHMLLYLLPDPIPTPNNLRYRRAVQDLDRLVYRLIEQRRNDPVERGDLLSILLTLRDEAGEGMSNQQLRDEVMTFLLAGHETTALTLTWALTLLSQHPDVETTLLSELKTVLGERPPTPADLPQLQYTDWAIREAMRLYPPIWAMGRYVASDCEIGGYPIAAGSNVVISQYIVHRDPRWFDEPTRFKPERWANDLAKHLPPFAYFPFGGGSRVCIGKAFAMMEAVLVLATLMQQFHLELLPGQEIVPWAAFTLRPKQEIKVRLQRRLA</sequence>